<accession>A0A7G6YD64</accession>
<dbReference type="InterPro" id="IPR037523">
    <property type="entry name" value="VOC_core"/>
</dbReference>
<organism evidence="2 3">
    <name type="scientific">Leifsonia shinshuensis</name>
    <dbReference type="NCBI Taxonomy" id="150026"/>
    <lineage>
        <taxon>Bacteria</taxon>
        <taxon>Bacillati</taxon>
        <taxon>Actinomycetota</taxon>
        <taxon>Actinomycetes</taxon>
        <taxon>Micrococcales</taxon>
        <taxon>Microbacteriaceae</taxon>
        <taxon>Leifsonia</taxon>
    </lineage>
</organism>
<gene>
    <name evidence="2" type="ORF">F1C12_15800</name>
</gene>
<evidence type="ECO:0000313" key="3">
    <source>
        <dbReference type="Proteomes" id="UP000515511"/>
    </source>
</evidence>
<proteinExistence type="predicted"/>
<dbReference type="PROSITE" id="PS51819">
    <property type="entry name" value="VOC"/>
    <property type="match status" value="1"/>
</dbReference>
<reference evidence="3" key="1">
    <citation type="submission" date="2019-09" db="EMBL/GenBank/DDBJ databases">
        <title>Antimicrobial potential of Antarctic Bacteria.</title>
        <authorList>
            <person name="Benaud N."/>
            <person name="Edwards R.J."/>
            <person name="Ferrari B.C."/>
        </authorList>
    </citation>
    <scope>NUCLEOTIDE SEQUENCE [LARGE SCALE GENOMIC DNA]</scope>
    <source>
        <strain evidence="3">INR9</strain>
    </source>
</reference>
<sequence length="225" mass="23909">MQILNVTTHASDLDECEQFYAHILGLPAAYTSDRAAVEVQVGSTTLRFEREESQDAGFDHLAFEVPAARFAEAKSWLTQRVPLLLLNGEDEIEGPPGWNSRSVYFSGPSGSVLELIARRDRDHAATGPFTSADLLNVSEVGLAVPDVIATAQAAEDAGVRPFAAPPAPAFAPVGDRDGLLILVQPGRPWLPTTDRPSGQRRISVVARGAAPAVFEAGAATVRLVG</sequence>
<dbReference type="AlphaFoldDB" id="A0A7G6YD64"/>
<feature type="domain" description="VOC" evidence="1">
    <location>
        <begin position="2"/>
        <end position="118"/>
    </location>
</feature>
<dbReference type="RefSeq" id="WP_185275868.1">
    <property type="nucleotide sequence ID" value="NZ_CP043641.1"/>
</dbReference>
<name>A0A7G6YD64_9MICO</name>
<dbReference type="Gene3D" id="3.10.180.10">
    <property type="entry name" value="2,3-Dihydroxybiphenyl 1,2-Dioxygenase, domain 1"/>
    <property type="match status" value="1"/>
</dbReference>
<dbReference type="Proteomes" id="UP000515511">
    <property type="component" value="Chromosome"/>
</dbReference>
<dbReference type="SUPFAM" id="SSF54593">
    <property type="entry name" value="Glyoxalase/Bleomycin resistance protein/Dihydroxybiphenyl dioxygenase"/>
    <property type="match status" value="2"/>
</dbReference>
<dbReference type="InterPro" id="IPR029068">
    <property type="entry name" value="Glyas_Bleomycin-R_OHBP_Dase"/>
</dbReference>
<dbReference type="KEGG" id="lse:F1C12_15800"/>
<evidence type="ECO:0000313" key="2">
    <source>
        <dbReference type="EMBL" id="QNE36429.1"/>
    </source>
</evidence>
<dbReference type="EMBL" id="CP043641">
    <property type="protein sequence ID" value="QNE36429.1"/>
    <property type="molecule type" value="Genomic_DNA"/>
</dbReference>
<protein>
    <recommendedName>
        <fullName evidence="1">VOC domain-containing protein</fullName>
    </recommendedName>
</protein>
<evidence type="ECO:0000259" key="1">
    <source>
        <dbReference type="PROSITE" id="PS51819"/>
    </source>
</evidence>